<dbReference type="AlphaFoldDB" id="A0A939G7G7"/>
<organism evidence="13 14">
    <name type="scientific">Fibrella aquatilis</name>
    <dbReference type="NCBI Taxonomy" id="2817059"/>
    <lineage>
        <taxon>Bacteria</taxon>
        <taxon>Pseudomonadati</taxon>
        <taxon>Bacteroidota</taxon>
        <taxon>Cytophagia</taxon>
        <taxon>Cytophagales</taxon>
        <taxon>Spirosomataceae</taxon>
        <taxon>Fibrella</taxon>
    </lineage>
</organism>
<evidence type="ECO:0000256" key="3">
    <source>
        <dbReference type="ARBA" id="ARBA00022475"/>
    </source>
</evidence>
<keyword evidence="8" id="KW-1133">Transmembrane helix</keyword>
<dbReference type="FunFam" id="3.80.10.10:FF:000383">
    <property type="entry name" value="Leucine-rich repeat receptor protein kinase EMS1"/>
    <property type="match status" value="1"/>
</dbReference>
<keyword evidence="9" id="KW-0472">Membrane</keyword>
<dbReference type="FunFam" id="3.80.10.10:FF:000095">
    <property type="entry name" value="LRR receptor-like serine/threonine-protein kinase GSO1"/>
    <property type="match status" value="1"/>
</dbReference>
<evidence type="ECO:0000256" key="7">
    <source>
        <dbReference type="ARBA" id="ARBA00022737"/>
    </source>
</evidence>
<evidence type="ECO:0000256" key="6">
    <source>
        <dbReference type="ARBA" id="ARBA00022729"/>
    </source>
</evidence>
<dbReference type="Pfam" id="PF23598">
    <property type="entry name" value="LRR_14"/>
    <property type="match status" value="1"/>
</dbReference>
<dbReference type="InterPro" id="IPR032675">
    <property type="entry name" value="LRR_dom_sf"/>
</dbReference>
<dbReference type="InterPro" id="IPR003591">
    <property type="entry name" value="Leu-rich_rpt_typical-subtyp"/>
</dbReference>
<evidence type="ECO:0000256" key="4">
    <source>
        <dbReference type="ARBA" id="ARBA00022614"/>
    </source>
</evidence>
<comment type="caution">
    <text evidence="13">The sequence shown here is derived from an EMBL/GenBank/DDBJ whole genome shotgun (WGS) entry which is preliminary data.</text>
</comment>
<dbReference type="RefSeq" id="WP_207335526.1">
    <property type="nucleotide sequence ID" value="NZ_JAFMYU010000007.1"/>
</dbReference>
<dbReference type="InterPro" id="IPR013783">
    <property type="entry name" value="Ig-like_fold"/>
</dbReference>
<keyword evidence="6" id="KW-0732">Signal</keyword>
<dbReference type="GO" id="GO:0005886">
    <property type="term" value="C:plasma membrane"/>
    <property type="evidence" value="ECO:0007669"/>
    <property type="project" value="UniProtKB-SubCell"/>
</dbReference>
<dbReference type="Gene3D" id="2.60.40.10">
    <property type="entry name" value="Immunoglobulins"/>
    <property type="match status" value="1"/>
</dbReference>
<keyword evidence="5" id="KW-0812">Transmembrane</keyword>
<dbReference type="SMART" id="SM00369">
    <property type="entry name" value="LRR_TYP"/>
    <property type="match status" value="6"/>
</dbReference>
<dbReference type="SUPFAM" id="SSF48726">
    <property type="entry name" value="Immunoglobulin"/>
    <property type="match status" value="1"/>
</dbReference>
<dbReference type="Pfam" id="PF00560">
    <property type="entry name" value="LRR_1"/>
    <property type="match status" value="4"/>
</dbReference>
<evidence type="ECO:0000256" key="11">
    <source>
        <dbReference type="ARBA" id="ARBA00023180"/>
    </source>
</evidence>
<gene>
    <name evidence="13" type="ORF">J2I48_11180</name>
</gene>
<dbReference type="InterPro" id="IPR001611">
    <property type="entry name" value="Leu-rich_rpt"/>
</dbReference>
<dbReference type="PANTHER" id="PTHR27000">
    <property type="entry name" value="LEUCINE-RICH REPEAT RECEPTOR-LIKE PROTEIN KINASE FAMILY PROTEIN-RELATED"/>
    <property type="match status" value="1"/>
</dbReference>
<dbReference type="InterPro" id="IPR055414">
    <property type="entry name" value="LRR_R13L4/SHOC2-like"/>
</dbReference>
<dbReference type="SUPFAM" id="SSF52058">
    <property type="entry name" value="L domain-like"/>
    <property type="match status" value="3"/>
</dbReference>
<dbReference type="EMBL" id="JAFMYU010000007">
    <property type="protein sequence ID" value="MBO0931562.1"/>
    <property type="molecule type" value="Genomic_DNA"/>
</dbReference>
<dbReference type="PANTHER" id="PTHR27000:SF775">
    <property type="entry name" value="PLANT INTRACELLULAR RAS-GROUP-RELATED LRR PROTEIN 3"/>
    <property type="match status" value="1"/>
</dbReference>
<accession>A0A939G7G7</accession>
<evidence type="ECO:0000313" key="13">
    <source>
        <dbReference type="EMBL" id="MBO0931562.1"/>
    </source>
</evidence>
<evidence type="ECO:0000256" key="2">
    <source>
        <dbReference type="ARBA" id="ARBA00004236"/>
    </source>
</evidence>
<evidence type="ECO:0000256" key="10">
    <source>
        <dbReference type="ARBA" id="ARBA00023170"/>
    </source>
</evidence>
<keyword evidence="3" id="KW-1003">Cell membrane</keyword>
<evidence type="ECO:0000313" key="14">
    <source>
        <dbReference type="Proteomes" id="UP000664795"/>
    </source>
</evidence>
<keyword evidence="10" id="KW-0675">Receptor</keyword>
<protein>
    <recommendedName>
        <fullName evidence="12">Disease resistance R13L4/SHOC-2-like LRR domain-containing protein</fullName>
    </recommendedName>
</protein>
<evidence type="ECO:0000256" key="9">
    <source>
        <dbReference type="ARBA" id="ARBA00023136"/>
    </source>
</evidence>
<keyword evidence="7" id="KW-0677">Repeat</keyword>
<evidence type="ECO:0000256" key="8">
    <source>
        <dbReference type="ARBA" id="ARBA00022989"/>
    </source>
</evidence>
<keyword evidence="4" id="KW-0433">Leucine-rich repeat</keyword>
<dbReference type="FunFam" id="3.80.10.10:FF:000299">
    <property type="entry name" value="Piriformospora indica-insensitive protein 2"/>
    <property type="match status" value="1"/>
</dbReference>
<evidence type="ECO:0000256" key="1">
    <source>
        <dbReference type="ARBA" id="ARBA00004167"/>
    </source>
</evidence>
<proteinExistence type="predicted"/>
<evidence type="ECO:0000256" key="5">
    <source>
        <dbReference type="ARBA" id="ARBA00022692"/>
    </source>
</evidence>
<feature type="domain" description="Disease resistance R13L4/SHOC-2-like LRR" evidence="12">
    <location>
        <begin position="231"/>
        <end position="368"/>
    </location>
</feature>
<dbReference type="Proteomes" id="UP000664795">
    <property type="component" value="Unassembled WGS sequence"/>
</dbReference>
<keyword evidence="14" id="KW-1185">Reference proteome</keyword>
<reference evidence="13 14" key="1">
    <citation type="submission" date="2021-03" db="EMBL/GenBank/DDBJ databases">
        <title>Fibrella sp. HMF5036 genome sequencing and assembly.</title>
        <authorList>
            <person name="Kang H."/>
            <person name="Kim H."/>
            <person name="Bae S."/>
            <person name="Joh K."/>
        </authorList>
    </citation>
    <scope>NUCLEOTIDE SEQUENCE [LARGE SCALE GENOMIC DNA]</scope>
    <source>
        <strain evidence="13 14">HMF5036</strain>
    </source>
</reference>
<keyword evidence="11" id="KW-0325">Glycoprotein</keyword>
<comment type="subcellular location">
    <subcellularLocation>
        <location evidence="2">Cell membrane</location>
    </subcellularLocation>
    <subcellularLocation>
        <location evidence="1">Membrane</location>
        <topology evidence="1">Single-pass membrane protein</topology>
    </subcellularLocation>
</comment>
<dbReference type="Gene3D" id="3.80.10.10">
    <property type="entry name" value="Ribonuclease Inhibitor"/>
    <property type="match status" value="5"/>
</dbReference>
<name>A0A939G7G7_9BACT</name>
<evidence type="ECO:0000259" key="12">
    <source>
        <dbReference type="Pfam" id="PF23598"/>
    </source>
</evidence>
<dbReference type="InterPro" id="IPR036179">
    <property type="entry name" value="Ig-like_dom_sf"/>
</dbReference>
<sequence length="969" mass="103082">MFLLYPFVKSSLLYRVIIIGWLCSLTYLSGKAQGRLTVSVSNTLSCSQKNATITALSSCTGGVFYSFSGPNNFFTWNTTGVTSVTADGTYTVTATNWERNCTDTVTTAVASAFHPDYLPLMSLYYATNGAGWKLKRGWATNCEPCSGWTGISCSNNRVTGIELANVDYTYDGNNLVGSLPESIGQLTKLTTLNLSYNRGLSGPIPTSIGKLTDLEYIQLVDNERLSGTLPESLGNLTKLSFLQLRGTKISGSLPAELGNCTALTQIYVQQSQLTGSIPESFGKLKNMIVLYLNDNQLSGPIPSSVSSFTALTQLVLSNNKLTGSIPASLTSLQNIKLLNLSQNALTGPIPSSLGRLSKLENLVLYGNQLTGTLPGSLGQLAALYVLNLNTNQLTGSIPESYTALTRLSTFDVEKNQLSGQLPTTIGRMTNLFDVRLANNQFSGALPASIGDLPRLNIFTINDNQFSGSIPSTIGNLRNLYNFIIANNQLTGSLPESINYLSNLQSFLAANNRFIGEIPAFTDSRYLRYVDVSNNQFSGSLPGDIANRVQLQSFSAQSNQLSGCIPRSFATLCGRTITISNNAGLPGNGDWAAFCSNQTGICPPCDLLITQQPFTMQYACNRGVVQLKVSAACSLPVSYQWYNEAGPLTNSVRISGATSPTLTIWDARPSDIVSYRVFLSAACGSAYSTRATFSLEASSYPEFDALADFFYATDGPNWTNKSGWLTTCSPYSGWFGLTTSPLTGQVTSLNLSPPSAPMAGNNLRGTLPASLSVLSGLEQLLINNNPQLVGGLPTSIGALTSLTLLDASANGLTGPIPASVGSLTKLTSLSLGFNQLSGRIPSGLGNLSALQRLNVASNKLTGCLPVSLTNLCGKTVDISGNVGLANGGDWLAFCTNRTGADNGIINSLKPGQWYDQSVWSCGNIPTSTDTVLLRHSVVVGVGQIAEAQRIWYTNAGKLLLGTGVQVKVGR</sequence>